<keyword evidence="15" id="KW-0282">Flagellum</keyword>
<comment type="subcellular location">
    <subcellularLocation>
        <location evidence="1">Cell membrane</location>
        <topology evidence="1">Multi-pass membrane protein</topology>
    </subcellularLocation>
</comment>
<dbReference type="AlphaFoldDB" id="A0A7Y9IYY2"/>
<dbReference type="RefSeq" id="WP_179590042.1">
    <property type="nucleotide sequence ID" value="NZ_JACBYR010000003.1"/>
</dbReference>
<dbReference type="Pfam" id="PF01312">
    <property type="entry name" value="Bac_export_2"/>
    <property type="match status" value="1"/>
</dbReference>
<evidence type="ECO:0000256" key="11">
    <source>
        <dbReference type="ARBA" id="ARBA00023225"/>
    </source>
</evidence>
<dbReference type="GO" id="GO:0009306">
    <property type="term" value="P:protein secretion"/>
    <property type="evidence" value="ECO:0007669"/>
    <property type="project" value="InterPro"/>
</dbReference>
<dbReference type="GO" id="GO:0044780">
    <property type="term" value="P:bacterial-type flagellum assembly"/>
    <property type="evidence" value="ECO:0007669"/>
    <property type="project" value="InterPro"/>
</dbReference>
<dbReference type="InterPro" id="IPR006135">
    <property type="entry name" value="T3SS_substrate_exporter"/>
</dbReference>
<dbReference type="PRINTS" id="PR00950">
    <property type="entry name" value="TYPE3IMSPROT"/>
</dbReference>
<evidence type="ECO:0000256" key="4">
    <source>
        <dbReference type="ARBA" id="ARBA00022448"/>
    </source>
</evidence>
<feature type="transmembrane region" description="Helical" evidence="13">
    <location>
        <begin position="35"/>
        <end position="55"/>
    </location>
</feature>
<evidence type="ECO:0000256" key="2">
    <source>
        <dbReference type="ARBA" id="ARBA00010690"/>
    </source>
</evidence>
<evidence type="ECO:0000256" key="7">
    <source>
        <dbReference type="ARBA" id="ARBA00022795"/>
    </source>
</evidence>
<protein>
    <recommendedName>
        <fullName evidence="3 13">Flagellar biosynthetic protein FlhB</fullName>
    </recommendedName>
</protein>
<sequence>MSDSNESDNEKPLAPSQRRLDQARENGQVVRSRDLSGALSTFACVCAVAIAGGHISEQAMGWMKTSFVTAASMASSTRDDAVLVNAVYELIGAGLLVTAPIMVAGMLAGVVGSVALGGFLLSGKALTPDFSRLSPLKGLGRIFSMAGLGELGKSILKVVVLGGIAGALVWQGVQEWLVLMLPSQPEALFTLGNLLSSHSLAMAGALFIIAAADVPLQWWKHHKQLRMTLEEAKQENKESEGDPQVKGKIRQLQRERARARMMQAVPTADVVVTNPTHYAVALKYDDRRMGAPRVVAKGSDDVAARIREIAAQHRVLRVESPQLARALHKYAEIEQEVPTALYRAVAQVLAYVYQVRDHVRGPMPELQPVEVPDGWDPMDGHEPVDLRGRR</sequence>
<keyword evidence="15" id="KW-0969">Cilium</keyword>
<keyword evidence="5 13" id="KW-1003">Cell membrane</keyword>
<organism evidence="15 16">
    <name type="scientific">Pigmentiphaga litoralis</name>
    <dbReference type="NCBI Taxonomy" id="516702"/>
    <lineage>
        <taxon>Bacteria</taxon>
        <taxon>Pseudomonadati</taxon>
        <taxon>Pseudomonadota</taxon>
        <taxon>Betaproteobacteria</taxon>
        <taxon>Burkholderiales</taxon>
        <taxon>Alcaligenaceae</taxon>
        <taxon>Pigmentiphaga</taxon>
    </lineage>
</organism>
<dbReference type="FunFam" id="3.40.1690.10:FF:000001">
    <property type="entry name" value="Flagellar biosynthetic protein FlhB"/>
    <property type="match status" value="1"/>
</dbReference>
<evidence type="ECO:0000256" key="5">
    <source>
        <dbReference type="ARBA" id="ARBA00022475"/>
    </source>
</evidence>
<dbReference type="Proteomes" id="UP000542125">
    <property type="component" value="Unassembled WGS sequence"/>
</dbReference>
<gene>
    <name evidence="13" type="primary">flhB</name>
    <name evidence="15" type="ORF">FHW18_005026</name>
</gene>
<evidence type="ECO:0000256" key="6">
    <source>
        <dbReference type="ARBA" id="ARBA00022692"/>
    </source>
</evidence>
<keyword evidence="16" id="KW-1185">Reference proteome</keyword>
<dbReference type="Gene3D" id="6.10.250.2080">
    <property type="match status" value="1"/>
</dbReference>
<comment type="similarity">
    <text evidence="2 13">Belongs to the type III secretion exporter family.</text>
</comment>
<feature type="transmembrane region" description="Helical" evidence="13">
    <location>
        <begin position="155"/>
        <end position="173"/>
    </location>
</feature>
<comment type="function">
    <text evidence="12 13">Required for formation of the rod structure in the basal body of the flagellar apparatus. Together with FliI and FliH, may constitute the export apparatus of flagellin.</text>
</comment>
<reference evidence="15 16" key="1">
    <citation type="submission" date="2020-07" db="EMBL/GenBank/DDBJ databases">
        <title>Genomic Encyclopedia of Type Strains, Phase IV (KMG-V): Genome sequencing to study the core and pangenomes of soil and plant-associated prokaryotes.</title>
        <authorList>
            <person name="Whitman W."/>
        </authorList>
    </citation>
    <scope>NUCLEOTIDE SEQUENCE [LARGE SCALE GENOMIC DNA]</scope>
    <source>
        <strain evidence="15 16">SAS40</strain>
    </source>
</reference>
<keyword evidence="11 13" id="KW-1006">Bacterial flagellum protein export</keyword>
<evidence type="ECO:0000313" key="15">
    <source>
        <dbReference type="EMBL" id="NYE85707.1"/>
    </source>
</evidence>
<dbReference type="InterPro" id="IPR006136">
    <property type="entry name" value="FlhB"/>
</dbReference>
<evidence type="ECO:0000256" key="9">
    <source>
        <dbReference type="ARBA" id="ARBA00022989"/>
    </source>
</evidence>
<evidence type="ECO:0000313" key="16">
    <source>
        <dbReference type="Proteomes" id="UP000542125"/>
    </source>
</evidence>
<dbReference type="PANTHER" id="PTHR30531">
    <property type="entry name" value="FLAGELLAR BIOSYNTHETIC PROTEIN FLHB"/>
    <property type="match status" value="1"/>
</dbReference>
<dbReference type="GO" id="GO:0005886">
    <property type="term" value="C:plasma membrane"/>
    <property type="evidence" value="ECO:0007669"/>
    <property type="project" value="UniProtKB-SubCell"/>
</dbReference>
<evidence type="ECO:0000256" key="14">
    <source>
        <dbReference type="SAM" id="MobiDB-lite"/>
    </source>
</evidence>
<comment type="caution">
    <text evidence="15">The sequence shown here is derived from an EMBL/GenBank/DDBJ whole genome shotgun (WGS) entry which is preliminary data.</text>
</comment>
<feature type="region of interest" description="Disordered" evidence="14">
    <location>
        <begin position="1"/>
        <end position="27"/>
    </location>
</feature>
<keyword evidence="9 13" id="KW-1133">Transmembrane helix</keyword>
<dbReference type="Gene3D" id="3.40.1690.10">
    <property type="entry name" value="secretion proteins EscU"/>
    <property type="match status" value="1"/>
</dbReference>
<keyword evidence="15" id="KW-0966">Cell projection</keyword>
<feature type="transmembrane region" description="Helical" evidence="13">
    <location>
        <begin position="193"/>
        <end position="216"/>
    </location>
</feature>
<evidence type="ECO:0000256" key="10">
    <source>
        <dbReference type="ARBA" id="ARBA00023136"/>
    </source>
</evidence>
<dbReference type="SUPFAM" id="SSF160544">
    <property type="entry name" value="EscU C-terminal domain-like"/>
    <property type="match status" value="1"/>
</dbReference>
<feature type="transmembrane region" description="Helical" evidence="13">
    <location>
        <begin position="90"/>
        <end position="121"/>
    </location>
</feature>
<feature type="region of interest" description="Disordered" evidence="14">
    <location>
        <begin position="367"/>
        <end position="390"/>
    </location>
</feature>
<evidence type="ECO:0000256" key="8">
    <source>
        <dbReference type="ARBA" id="ARBA00022927"/>
    </source>
</evidence>
<evidence type="ECO:0000256" key="13">
    <source>
        <dbReference type="RuleBase" id="RU364091"/>
    </source>
</evidence>
<feature type="compositionally biased region" description="Basic and acidic residues" evidence="14">
    <location>
        <begin position="378"/>
        <end position="390"/>
    </location>
</feature>
<keyword evidence="6 13" id="KW-0812">Transmembrane</keyword>
<evidence type="ECO:0000256" key="12">
    <source>
        <dbReference type="ARBA" id="ARBA00025078"/>
    </source>
</evidence>
<dbReference type="EMBL" id="JACBYR010000003">
    <property type="protein sequence ID" value="NYE85707.1"/>
    <property type="molecule type" value="Genomic_DNA"/>
</dbReference>
<dbReference type="InterPro" id="IPR029025">
    <property type="entry name" value="T3SS_substrate_exporter_C"/>
</dbReference>
<proteinExistence type="inferred from homology"/>
<dbReference type="NCBIfam" id="TIGR00328">
    <property type="entry name" value="flhB"/>
    <property type="match status" value="1"/>
</dbReference>
<dbReference type="PANTHER" id="PTHR30531:SF12">
    <property type="entry name" value="FLAGELLAR BIOSYNTHETIC PROTEIN FLHB"/>
    <property type="match status" value="1"/>
</dbReference>
<name>A0A7Y9IYY2_9BURK</name>
<keyword evidence="8 13" id="KW-0653">Protein transport</keyword>
<accession>A0A7Y9IYY2</accession>
<evidence type="ECO:0000256" key="1">
    <source>
        <dbReference type="ARBA" id="ARBA00004651"/>
    </source>
</evidence>
<keyword evidence="7 13" id="KW-1005">Bacterial flagellum biogenesis</keyword>
<evidence type="ECO:0000256" key="3">
    <source>
        <dbReference type="ARBA" id="ARBA00021622"/>
    </source>
</evidence>
<keyword evidence="10 13" id="KW-0472">Membrane</keyword>
<keyword evidence="4 13" id="KW-0813">Transport</keyword>